<evidence type="ECO:0000313" key="3">
    <source>
        <dbReference type="Proteomes" id="UP000185469"/>
    </source>
</evidence>
<dbReference type="PANTHER" id="PTHR30290:SF83">
    <property type="entry name" value="ABC TRANSPORTER SUBSTRATE-BINDING PROTEIN"/>
    <property type="match status" value="1"/>
</dbReference>
<dbReference type="AlphaFoldDB" id="A0A1L7CW50"/>
<name>A0A1L7CW50_9CORY</name>
<evidence type="ECO:0000313" key="2">
    <source>
        <dbReference type="EMBL" id="APT90037.1"/>
    </source>
</evidence>
<dbReference type="CDD" id="cd00995">
    <property type="entry name" value="PBP2_NikA_DppA_OppA_like"/>
    <property type="match status" value="1"/>
</dbReference>
<dbReference type="GO" id="GO:0042597">
    <property type="term" value="C:periplasmic space"/>
    <property type="evidence" value="ECO:0007669"/>
    <property type="project" value="UniProtKB-ARBA"/>
</dbReference>
<feature type="domain" description="Solute-binding protein family 5" evidence="1">
    <location>
        <begin position="72"/>
        <end position="455"/>
    </location>
</feature>
<dbReference type="EMBL" id="CP009248">
    <property type="protein sequence ID" value="APT90037.1"/>
    <property type="molecule type" value="Genomic_DNA"/>
</dbReference>
<dbReference type="Gene3D" id="3.10.105.10">
    <property type="entry name" value="Dipeptide-binding Protein, Domain 3"/>
    <property type="match status" value="1"/>
</dbReference>
<proteinExistence type="predicted"/>
<reference evidence="2 3" key="1">
    <citation type="submission" date="2014-08" db="EMBL/GenBank/DDBJ databases">
        <title>Complete genome sequence of Corynebacterium sphenisci CECT 5990(T) (=DSM 44792(T)), isolated from healthy wild penguins.</title>
        <authorList>
            <person name="Ruckert C."/>
            <person name="Albersmeier A."/>
            <person name="Winkler A."/>
            <person name="Kalinowski J."/>
        </authorList>
    </citation>
    <scope>NUCLEOTIDE SEQUENCE [LARGE SCALE GENOMIC DNA]</scope>
    <source>
        <strain evidence="2 3">DSM 44792</strain>
    </source>
</reference>
<dbReference type="STRING" id="1437874.CSPHI_01885"/>
<dbReference type="PANTHER" id="PTHR30290">
    <property type="entry name" value="PERIPLASMIC BINDING COMPONENT OF ABC TRANSPORTER"/>
    <property type="match status" value="1"/>
</dbReference>
<gene>
    <name evidence="2" type="ORF">CSPHI_01885</name>
</gene>
<dbReference type="KEGG" id="csph:CSPHI_01885"/>
<dbReference type="InterPro" id="IPR030678">
    <property type="entry name" value="Peptide/Ni-bd"/>
</dbReference>
<dbReference type="Pfam" id="PF00496">
    <property type="entry name" value="SBP_bac_5"/>
    <property type="match status" value="1"/>
</dbReference>
<dbReference type="GO" id="GO:0043190">
    <property type="term" value="C:ATP-binding cassette (ABC) transporter complex"/>
    <property type="evidence" value="ECO:0007669"/>
    <property type="project" value="InterPro"/>
</dbReference>
<dbReference type="Gene3D" id="3.90.76.10">
    <property type="entry name" value="Dipeptide-binding Protein, Domain 1"/>
    <property type="match status" value="1"/>
</dbReference>
<organism evidence="2 3">
    <name type="scientific">Corynebacterium sphenisci DSM 44792</name>
    <dbReference type="NCBI Taxonomy" id="1437874"/>
    <lineage>
        <taxon>Bacteria</taxon>
        <taxon>Bacillati</taxon>
        <taxon>Actinomycetota</taxon>
        <taxon>Actinomycetes</taxon>
        <taxon>Mycobacteriales</taxon>
        <taxon>Corynebacteriaceae</taxon>
        <taxon>Corynebacterium</taxon>
    </lineage>
</organism>
<keyword evidence="3" id="KW-1185">Reference proteome</keyword>
<dbReference type="SUPFAM" id="SSF53850">
    <property type="entry name" value="Periplasmic binding protein-like II"/>
    <property type="match status" value="1"/>
</dbReference>
<dbReference type="InterPro" id="IPR039424">
    <property type="entry name" value="SBP_5"/>
</dbReference>
<dbReference type="Proteomes" id="UP000185469">
    <property type="component" value="Chromosome"/>
</dbReference>
<sequence>MLAALLAVLLPAAALVSCTAERRDAGPGVIIAYGSEPQNPLVTTNTNESGGGDILQNLYAGLVRYAPDGSIINDHAESIEANDDGTEFRFRLKPGWTFTNGEPVTAHSYVDAWNYGAYGPNTQFQQSFFDLIEGYDEVSPADSEVAELRGLEVVDDLEFIVRLNRPEATFPLRLGHATYMPLPQVAFEDMAAFGEHPIGNGPYMLAEGDAWLHNNSLTTVANPDFAGEHKPRNNGILFRFYSDPDTAYADLLSGRLDTIGSTVPPTAMASFETDFPESSYNGPTASSQAFIIPEWLPHFAGEEGRLRRAAISLSIDRGLITDKIFFGTRTPAVEFTALTLGDVDADVPGNEVLGHDPERARRLWAEADAISAWDGVFEISYNADGGHQPWVEAVANMVHDTLGIEAHGRAYPTFKQLRDEVSGRSIDTAFRSGWLGDWPSVNNFLEPLYGSGGASNDGDYANPEFDALLDRAAAAPDTGAAAAAYRDAQAILMRDLPAIPLWYPNASVAWNPELRGVEIMWNAYPDYRVIEKD</sequence>
<evidence type="ECO:0000259" key="1">
    <source>
        <dbReference type="Pfam" id="PF00496"/>
    </source>
</evidence>
<accession>A0A1L7CW50</accession>
<dbReference type="Gene3D" id="3.40.190.10">
    <property type="entry name" value="Periplasmic binding protein-like II"/>
    <property type="match status" value="1"/>
</dbReference>
<dbReference type="PIRSF" id="PIRSF002741">
    <property type="entry name" value="MppA"/>
    <property type="match status" value="1"/>
</dbReference>
<dbReference type="GO" id="GO:1904680">
    <property type="term" value="F:peptide transmembrane transporter activity"/>
    <property type="evidence" value="ECO:0007669"/>
    <property type="project" value="TreeGrafter"/>
</dbReference>
<dbReference type="GO" id="GO:0015833">
    <property type="term" value="P:peptide transport"/>
    <property type="evidence" value="ECO:0007669"/>
    <property type="project" value="TreeGrafter"/>
</dbReference>
<dbReference type="InterPro" id="IPR000914">
    <property type="entry name" value="SBP_5_dom"/>
</dbReference>
<protein>
    <submittedName>
        <fullName evidence="2">ABC transporter substrate-binding protein</fullName>
    </submittedName>
</protein>